<dbReference type="InterPro" id="IPR050628">
    <property type="entry name" value="SNF2_RAD54_helicase_TF"/>
</dbReference>
<dbReference type="GO" id="GO:0004386">
    <property type="term" value="F:helicase activity"/>
    <property type="evidence" value="ECO:0007669"/>
    <property type="project" value="UniProtKB-KW"/>
</dbReference>
<dbReference type="PROSITE" id="PS51194">
    <property type="entry name" value="HELICASE_CTER"/>
    <property type="match status" value="1"/>
</dbReference>
<dbReference type="PANTHER" id="PTHR45626:SF26">
    <property type="entry name" value="FAMILY HELICASE, PUTATIVE (AFU_ORTHOLOGUE AFUA_2G09120)-RELATED"/>
    <property type="match status" value="1"/>
</dbReference>
<dbReference type="InterPro" id="IPR027417">
    <property type="entry name" value="P-loop_NTPase"/>
</dbReference>
<evidence type="ECO:0000256" key="6">
    <source>
        <dbReference type="ARBA" id="ARBA00022833"/>
    </source>
</evidence>
<dbReference type="GO" id="GO:0008270">
    <property type="term" value="F:zinc ion binding"/>
    <property type="evidence" value="ECO:0007669"/>
    <property type="project" value="UniProtKB-KW"/>
</dbReference>
<dbReference type="InterPro" id="IPR013083">
    <property type="entry name" value="Znf_RING/FYVE/PHD"/>
</dbReference>
<dbReference type="GO" id="GO:0005524">
    <property type="term" value="F:ATP binding"/>
    <property type="evidence" value="ECO:0007669"/>
    <property type="project" value="UniProtKB-KW"/>
</dbReference>
<keyword evidence="3 8" id="KW-0863">Zinc-finger</keyword>
<keyword evidence="5 11" id="KW-0347">Helicase</keyword>
<dbReference type="Pfam" id="PF00176">
    <property type="entry name" value="SNF2-rel_dom"/>
    <property type="match status" value="1"/>
</dbReference>
<dbReference type="SUPFAM" id="SSF57850">
    <property type="entry name" value="RING/U-box"/>
    <property type="match status" value="1"/>
</dbReference>
<dbReference type="Proteomes" id="UP000240325">
    <property type="component" value="Segment"/>
</dbReference>
<keyword evidence="4" id="KW-0378">Hydrolase</keyword>
<dbReference type="InterPro" id="IPR038718">
    <property type="entry name" value="SNF2-like_sf"/>
</dbReference>
<dbReference type="Gene3D" id="3.40.50.10810">
    <property type="entry name" value="Tandem AAA-ATPase domain"/>
    <property type="match status" value="2"/>
</dbReference>
<accession>A0A2H4UTZ5</accession>
<evidence type="ECO:0000256" key="4">
    <source>
        <dbReference type="ARBA" id="ARBA00022801"/>
    </source>
</evidence>
<dbReference type="InterPro" id="IPR000330">
    <property type="entry name" value="SNF2_N"/>
</dbReference>
<dbReference type="Pfam" id="PF13639">
    <property type="entry name" value="zf-RING_2"/>
    <property type="match status" value="1"/>
</dbReference>
<dbReference type="PANTHER" id="PTHR45626">
    <property type="entry name" value="TRANSCRIPTION TERMINATION FACTOR 2-RELATED"/>
    <property type="match status" value="1"/>
</dbReference>
<dbReference type="GO" id="GO:0008094">
    <property type="term" value="F:ATP-dependent activity, acting on DNA"/>
    <property type="evidence" value="ECO:0007669"/>
    <property type="project" value="TreeGrafter"/>
</dbReference>
<dbReference type="GO" id="GO:0006281">
    <property type="term" value="P:DNA repair"/>
    <property type="evidence" value="ECO:0007669"/>
    <property type="project" value="TreeGrafter"/>
</dbReference>
<keyword evidence="7" id="KW-0067">ATP-binding</keyword>
<dbReference type="InterPro" id="IPR001841">
    <property type="entry name" value="Znf_RING"/>
</dbReference>
<evidence type="ECO:0000259" key="9">
    <source>
        <dbReference type="PROSITE" id="PS50089"/>
    </source>
</evidence>
<evidence type="ECO:0000313" key="12">
    <source>
        <dbReference type="Proteomes" id="UP000240325"/>
    </source>
</evidence>
<dbReference type="PROSITE" id="PS50089">
    <property type="entry name" value="ZF_RING_2"/>
    <property type="match status" value="1"/>
</dbReference>
<dbReference type="SMART" id="SM00184">
    <property type="entry name" value="RING"/>
    <property type="match status" value="1"/>
</dbReference>
<keyword evidence="2" id="KW-0547">Nucleotide-binding</keyword>
<dbReference type="CDD" id="cd18793">
    <property type="entry name" value="SF2_C_SNF"/>
    <property type="match status" value="1"/>
</dbReference>
<keyword evidence="1" id="KW-0479">Metal-binding</keyword>
<keyword evidence="12" id="KW-1185">Reference proteome</keyword>
<evidence type="ECO:0000256" key="2">
    <source>
        <dbReference type="ARBA" id="ARBA00022741"/>
    </source>
</evidence>
<name>A0A2H4UTZ5_9VIRU</name>
<dbReference type="Pfam" id="PF00271">
    <property type="entry name" value="Helicase_C"/>
    <property type="match status" value="1"/>
</dbReference>
<protein>
    <submittedName>
        <fullName evidence="11">DEXDc helicase</fullName>
    </submittedName>
</protein>
<evidence type="ECO:0000313" key="11">
    <source>
        <dbReference type="EMBL" id="ATZ80413.1"/>
    </source>
</evidence>
<dbReference type="GO" id="GO:0016787">
    <property type="term" value="F:hydrolase activity"/>
    <property type="evidence" value="ECO:0007669"/>
    <property type="project" value="UniProtKB-KW"/>
</dbReference>
<keyword evidence="6" id="KW-0862">Zinc</keyword>
<sequence length="1026" mass="119528">MESLNMENDATYLLFDKYASGHRGYNNKMTKDITVDTLFSSDYIYLQGMKAFNLFKVQNPLIEIPINLLNHDGLYDFYYFTYTDGGVEYRFSILSIDNKKLSDILLNNKPIPENKFLMDACNYNNLYNEGGVKLVDATTKLNNITNNIKKIVDTAILPNADPTDPIQHQPDFAKLQLFEYQKKTIKWMLTKEIERETMCIEKGEIKFGKIVYNTNKRKFMNDTTRQVIEFYGGGLIDEVGLGKTCQMLCTSLLNPLKELDYLNDGVDILRSKATLIICPNQLVGQWTREITNVINESSNIKAIPMYTKIHFDKYTYKDIFEADFVITSFNFLANQCFLNQFLPKISKVKSYFSNDTTYSYNDTNKVLNEMHAELKKNIKTEISSKNPCILLPHWRRVVIDEFHELFTVDKYEYMKNIMKHFKGEYKWCLTGTPFDKSDTCLLGMFDFITNYIYNDVVHPTVKSAREDLLLNDELVKYLTKRFFRRNTKSSVIEENKLLPLKEQIVWLDFTNTEHMMYNAYLANPNVDKFNVTLRQLCCHPKIANEIKSTIENCKSLDEIEKTMLKFYENAVMNAEKRMMIVKYRIQCLLRKLEIAEWKQYAKVLHQLGYRIKFELNDTKDIEYEKKMNDLIKSLNDVDNIPTFYDYDDILKDDDENDASIMKKPLIVVSNKNKDNIILMTQKSIGDKTVERYNIEEAIEEAKKKEATIVNEFKGKKLTYDYYLDVMNKLKKTSTVESVEDSDSDSDDEKEKCGVCIGNITGNDLGMTKCGHIFCYNCIKPFVVSKGKCPTCQKVAKESDIFMVIKNKPKDETIEEFKGKNNLIQKVGTKLANLIFFLKKNNKHCIIFSQWDDLLHRVGDILNEYGIQNVFCKGNVWQRDKAIREFNSDDKIRVIMLSSESAASGTNLTKAEMVILLDPVYGTYEYRRNTEWQAIGRAYRTGQTKEVTVVRFIVKNTVEEEIYNMNKKNDIAEKKVDKFVDKICETTADTIELEDVEIKELQSNAVKNKKVIKPRKTKKDEIDFNEE</sequence>
<dbReference type="InterPro" id="IPR001650">
    <property type="entry name" value="Helicase_C-like"/>
</dbReference>
<dbReference type="InterPro" id="IPR049730">
    <property type="entry name" value="SNF2/RAD54-like_C"/>
</dbReference>
<evidence type="ECO:0000256" key="1">
    <source>
        <dbReference type="ARBA" id="ARBA00022723"/>
    </source>
</evidence>
<dbReference type="SMART" id="SM00487">
    <property type="entry name" value="DEXDc"/>
    <property type="match status" value="1"/>
</dbReference>
<evidence type="ECO:0000256" key="8">
    <source>
        <dbReference type="PROSITE-ProRule" id="PRU00175"/>
    </source>
</evidence>
<dbReference type="Gene3D" id="3.30.40.10">
    <property type="entry name" value="Zinc/RING finger domain, C3HC4 (zinc finger)"/>
    <property type="match status" value="1"/>
</dbReference>
<evidence type="ECO:0000256" key="3">
    <source>
        <dbReference type="ARBA" id="ARBA00022771"/>
    </source>
</evidence>
<feature type="domain" description="RING-type" evidence="9">
    <location>
        <begin position="752"/>
        <end position="792"/>
    </location>
</feature>
<dbReference type="InterPro" id="IPR014001">
    <property type="entry name" value="Helicase_ATP-bd"/>
</dbReference>
<evidence type="ECO:0000259" key="10">
    <source>
        <dbReference type="PROSITE" id="PS51194"/>
    </source>
</evidence>
<reference evidence="11" key="1">
    <citation type="journal article" date="2017" name="Elife">
        <title>The kinetoplastid-infecting Bodo saltans virus (BsV), a window into the most abundant giant viruses in the sea.</title>
        <authorList>
            <person name="Deeg C.M."/>
            <person name="Chow C.-E.T."/>
            <person name="Suttle C.A."/>
        </authorList>
    </citation>
    <scope>NUCLEOTIDE SEQUENCE</scope>
    <source>
        <strain evidence="11">NG1</strain>
    </source>
</reference>
<dbReference type="InterPro" id="IPR017907">
    <property type="entry name" value="Znf_RING_CS"/>
</dbReference>
<organism evidence="11">
    <name type="scientific">Bodo saltans virus</name>
    <dbReference type="NCBI Taxonomy" id="2024608"/>
    <lineage>
        <taxon>Viruses</taxon>
        <taxon>Varidnaviria</taxon>
        <taxon>Bamfordvirae</taxon>
        <taxon>Nucleocytoviricota</taxon>
        <taxon>Megaviricetes</taxon>
        <taxon>Imitervirales</taxon>
        <taxon>Mimiviridae</taxon>
        <taxon>Klosneuvirinae</taxon>
        <taxon>Theiavirus</taxon>
        <taxon>Theiavirus salishense</taxon>
    </lineage>
</organism>
<feature type="domain" description="Helicase C-terminal" evidence="10">
    <location>
        <begin position="829"/>
        <end position="990"/>
    </location>
</feature>
<dbReference type="SUPFAM" id="SSF52540">
    <property type="entry name" value="P-loop containing nucleoside triphosphate hydrolases"/>
    <property type="match status" value="2"/>
</dbReference>
<dbReference type="EMBL" id="MF782455">
    <property type="protein sequence ID" value="ATZ80413.1"/>
    <property type="molecule type" value="Genomic_DNA"/>
</dbReference>
<dbReference type="SMART" id="SM00490">
    <property type="entry name" value="HELICc"/>
    <property type="match status" value="1"/>
</dbReference>
<evidence type="ECO:0000256" key="5">
    <source>
        <dbReference type="ARBA" id="ARBA00022806"/>
    </source>
</evidence>
<dbReference type="Gene3D" id="3.40.50.300">
    <property type="entry name" value="P-loop containing nucleotide triphosphate hydrolases"/>
    <property type="match status" value="2"/>
</dbReference>
<evidence type="ECO:0000256" key="7">
    <source>
        <dbReference type="ARBA" id="ARBA00022840"/>
    </source>
</evidence>
<gene>
    <name evidence="11" type="ORF">BMW23_0358</name>
</gene>
<dbReference type="PROSITE" id="PS00518">
    <property type="entry name" value="ZF_RING_1"/>
    <property type="match status" value="1"/>
</dbReference>
<proteinExistence type="predicted"/>